<protein>
    <submittedName>
        <fullName evidence="1">Uncharacterized protein</fullName>
    </submittedName>
</protein>
<reference evidence="1 2" key="1">
    <citation type="submission" date="2023-03" db="EMBL/GenBank/DDBJ databases">
        <title>WGS of Gossypium arboreum.</title>
        <authorList>
            <person name="Yu D."/>
        </authorList>
    </citation>
    <scope>NUCLEOTIDE SEQUENCE [LARGE SCALE GENOMIC DNA]</scope>
    <source>
        <tissue evidence="1">Leaf</tissue>
    </source>
</reference>
<organism evidence="1 2">
    <name type="scientific">Gossypium arboreum</name>
    <name type="common">Tree cotton</name>
    <name type="synonym">Gossypium nanking</name>
    <dbReference type="NCBI Taxonomy" id="29729"/>
    <lineage>
        <taxon>Eukaryota</taxon>
        <taxon>Viridiplantae</taxon>
        <taxon>Streptophyta</taxon>
        <taxon>Embryophyta</taxon>
        <taxon>Tracheophyta</taxon>
        <taxon>Spermatophyta</taxon>
        <taxon>Magnoliopsida</taxon>
        <taxon>eudicotyledons</taxon>
        <taxon>Gunneridae</taxon>
        <taxon>Pentapetalae</taxon>
        <taxon>rosids</taxon>
        <taxon>malvids</taxon>
        <taxon>Malvales</taxon>
        <taxon>Malvaceae</taxon>
        <taxon>Malvoideae</taxon>
        <taxon>Gossypium</taxon>
    </lineage>
</organism>
<evidence type="ECO:0000313" key="1">
    <source>
        <dbReference type="EMBL" id="KAK5837398.1"/>
    </source>
</evidence>
<comment type="caution">
    <text evidence="1">The sequence shown here is derived from an EMBL/GenBank/DDBJ whole genome shotgun (WGS) entry which is preliminary data.</text>
</comment>
<keyword evidence="2" id="KW-1185">Reference proteome</keyword>
<gene>
    <name evidence="1" type="ORF">PVK06_013208</name>
</gene>
<evidence type="ECO:0000313" key="2">
    <source>
        <dbReference type="Proteomes" id="UP001358586"/>
    </source>
</evidence>
<proteinExistence type="predicted"/>
<dbReference type="Proteomes" id="UP001358586">
    <property type="component" value="Chromosome 4"/>
</dbReference>
<sequence length="83" mass="9561">MVTDNKIWEPESVIMNGSIINVDLECMSLADVEELLRVINESEHPILQVLNFKSIGSLAEICNGRRNHDVSQIRNKHQRSMDW</sequence>
<dbReference type="EMBL" id="JARKNE010000004">
    <property type="protein sequence ID" value="KAK5837398.1"/>
    <property type="molecule type" value="Genomic_DNA"/>
</dbReference>
<name>A0ABR0QEY8_GOSAR</name>
<accession>A0ABR0QEY8</accession>